<reference evidence="1" key="2">
    <citation type="journal article" date="2021" name="Genome Biol. Evol.">
        <title>Developing a high-quality reference genome for a parasitic bivalve with doubly uniparental inheritance (Bivalvia: Unionida).</title>
        <authorList>
            <person name="Smith C.H."/>
        </authorList>
    </citation>
    <scope>NUCLEOTIDE SEQUENCE</scope>
    <source>
        <strain evidence="1">CHS0354</strain>
        <tissue evidence="1">Mantle</tissue>
    </source>
</reference>
<comment type="caution">
    <text evidence="1">The sequence shown here is derived from an EMBL/GenBank/DDBJ whole genome shotgun (WGS) entry which is preliminary data.</text>
</comment>
<dbReference type="PANTHER" id="PTHR14187">
    <property type="entry name" value="ALPHA KINASE/ELONGATION FACTOR 2 KINASE"/>
    <property type="match status" value="1"/>
</dbReference>
<dbReference type="EMBL" id="JAEAOA010002331">
    <property type="protein sequence ID" value="KAK3591131.1"/>
    <property type="molecule type" value="Genomic_DNA"/>
</dbReference>
<accession>A0AAE0SG54</accession>
<keyword evidence="2" id="KW-1185">Reference proteome</keyword>
<organism evidence="1 2">
    <name type="scientific">Potamilus streckersoni</name>
    <dbReference type="NCBI Taxonomy" id="2493646"/>
    <lineage>
        <taxon>Eukaryota</taxon>
        <taxon>Metazoa</taxon>
        <taxon>Spiralia</taxon>
        <taxon>Lophotrochozoa</taxon>
        <taxon>Mollusca</taxon>
        <taxon>Bivalvia</taxon>
        <taxon>Autobranchia</taxon>
        <taxon>Heteroconchia</taxon>
        <taxon>Palaeoheterodonta</taxon>
        <taxon>Unionida</taxon>
        <taxon>Unionoidea</taxon>
        <taxon>Unionidae</taxon>
        <taxon>Ambleminae</taxon>
        <taxon>Lampsilini</taxon>
        <taxon>Potamilus</taxon>
    </lineage>
</organism>
<evidence type="ECO:0000313" key="1">
    <source>
        <dbReference type="EMBL" id="KAK3591131.1"/>
    </source>
</evidence>
<protein>
    <submittedName>
        <fullName evidence="1">Uncharacterized protein</fullName>
    </submittedName>
</protein>
<name>A0AAE0SG54_9BIVA</name>
<reference evidence="1" key="3">
    <citation type="submission" date="2023-05" db="EMBL/GenBank/DDBJ databases">
        <authorList>
            <person name="Smith C.H."/>
        </authorList>
    </citation>
    <scope>NUCLEOTIDE SEQUENCE</scope>
    <source>
        <strain evidence="1">CHS0354</strain>
        <tissue evidence="1">Mantle</tissue>
    </source>
</reference>
<proteinExistence type="predicted"/>
<dbReference type="AlphaFoldDB" id="A0AAE0SG54"/>
<dbReference type="Proteomes" id="UP001195483">
    <property type="component" value="Unassembled WGS sequence"/>
</dbReference>
<dbReference type="PANTHER" id="PTHR14187:SF5">
    <property type="entry name" value="HEAT SHOCK 70 KDA PROTEIN 12A"/>
    <property type="match status" value="1"/>
</dbReference>
<reference evidence="1" key="1">
    <citation type="journal article" date="2021" name="Genome Biol. Evol.">
        <title>A High-Quality Reference Genome for a Parasitic Bivalve with Doubly Uniparental Inheritance (Bivalvia: Unionida).</title>
        <authorList>
            <person name="Smith C.H."/>
        </authorList>
    </citation>
    <scope>NUCLEOTIDE SEQUENCE</scope>
    <source>
        <strain evidence="1">CHS0354</strain>
    </source>
</reference>
<evidence type="ECO:0000313" key="2">
    <source>
        <dbReference type="Proteomes" id="UP001195483"/>
    </source>
</evidence>
<gene>
    <name evidence="1" type="ORF">CHS0354_040194</name>
</gene>
<dbReference type="Gene3D" id="3.30.420.40">
    <property type="match status" value="1"/>
</dbReference>
<sequence>MTIILENAHNQSIISSKICILLRSNQLVSRASVLDEEQSSMSLFEPLIVAAIDIGTTYSGYAFSTRDEFENDPLKMYVNLNWISNSNFFGEKTATAVLFDEHKNFRNFGFKAEEDYADLNDEQMKKWYFFSRFKMNLYQRRVRY</sequence>